<evidence type="ECO:0000259" key="9">
    <source>
        <dbReference type="Pfam" id="PF00294"/>
    </source>
</evidence>
<sequence>MILTVTPNPAIDKTLYVEELKKGELNIVKNARTDPGGKGINVSKALCSYGMEQIATGFVGGANGRLFMDLLDDYVFRKDFLVISGETRINIKVIDIRTGIVTEINEPGPVILKEEAEKFTELLMKYLEECELVILSGSLPKGLPSDFYGRCIRLASGMKVRTVLDADGETLRHGCGARPFAIKPNIHEFERLTGKTFSDYKEINYKEIKDEIKSLHKSGIELILVSLGDKGSILSYRNKIYHAMPIPVQIKSTVASGDAMVAALAYCIINDFPPEKTARITSAAGSLTAALDGSDMAEWEDIKKEYDKVHIEEI</sequence>
<evidence type="ECO:0000256" key="7">
    <source>
        <dbReference type="PIRNR" id="PIRNR000535"/>
    </source>
</evidence>
<keyword evidence="7" id="KW-0423">Lactose metabolism</keyword>
<dbReference type="InterPro" id="IPR002173">
    <property type="entry name" value="Carboh/pur_kinase_PfkB_CS"/>
</dbReference>
<keyword evidence="5 7" id="KW-0067">ATP-binding</keyword>
<dbReference type="SUPFAM" id="SSF53613">
    <property type="entry name" value="Ribokinase-like"/>
    <property type="match status" value="1"/>
</dbReference>
<keyword evidence="3 7" id="KW-0547">Nucleotide-binding</keyword>
<dbReference type="GO" id="GO:0005524">
    <property type="term" value="F:ATP binding"/>
    <property type="evidence" value="ECO:0007669"/>
    <property type="project" value="UniProtKB-UniRule"/>
</dbReference>
<dbReference type="GO" id="GO:0009024">
    <property type="term" value="F:tagatose-6-phosphate kinase activity"/>
    <property type="evidence" value="ECO:0007669"/>
    <property type="project" value="UniProtKB-EC"/>
</dbReference>
<evidence type="ECO:0000313" key="10">
    <source>
        <dbReference type="EMBL" id="ANW98571.1"/>
    </source>
</evidence>
<dbReference type="RefSeq" id="WP_015358888.1">
    <property type="nucleotide sequence ID" value="NZ_CP014672.1"/>
</dbReference>
<accession>A0A1B1YCT4</accession>
<dbReference type="GO" id="GO:2001059">
    <property type="term" value="P:D-tagatose 6-phosphate catabolic process"/>
    <property type="evidence" value="ECO:0007669"/>
    <property type="project" value="UniProtKB-UniPathway"/>
</dbReference>
<dbReference type="GO" id="GO:0016052">
    <property type="term" value="P:carbohydrate catabolic process"/>
    <property type="evidence" value="ECO:0007669"/>
    <property type="project" value="UniProtKB-ARBA"/>
</dbReference>
<dbReference type="GO" id="GO:0044281">
    <property type="term" value="P:small molecule metabolic process"/>
    <property type="evidence" value="ECO:0007669"/>
    <property type="project" value="UniProtKB-ARBA"/>
</dbReference>
<proteinExistence type="inferred from homology"/>
<evidence type="ECO:0000256" key="8">
    <source>
        <dbReference type="RuleBase" id="RU369061"/>
    </source>
</evidence>
<comment type="catalytic activity">
    <reaction evidence="7">
        <text>D-tagatofuranose 6-phosphate + ATP = D-tagatofuranose 1,6-bisphosphate + ADP + H(+)</text>
        <dbReference type="Rhea" id="RHEA:12420"/>
        <dbReference type="ChEBI" id="CHEBI:15378"/>
        <dbReference type="ChEBI" id="CHEBI:30616"/>
        <dbReference type="ChEBI" id="CHEBI:58694"/>
        <dbReference type="ChEBI" id="CHEBI:58695"/>
        <dbReference type="ChEBI" id="CHEBI:456216"/>
        <dbReference type="EC" id="2.7.1.144"/>
    </reaction>
</comment>
<dbReference type="PANTHER" id="PTHR46566:SF2">
    <property type="entry name" value="ATP-DEPENDENT 6-PHOSPHOFRUCTOKINASE ISOZYME 2"/>
    <property type="match status" value="1"/>
</dbReference>
<keyword evidence="2 7" id="KW-0808">Transferase</keyword>
<dbReference type="Proteomes" id="UP000092971">
    <property type="component" value="Chromosome"/>
</dbReference>
<dbReference type="GO" id="GO:0005829">
    <property type="term" value="C:cytosol"/>
    <property type="evidence" value="ECO:0007669"/>
    <property type="project" value="TreeGrafter"/>
</dbReference>
<gene>
    <name evidence="10" type="ORF">CSTERTH_05725</name>
</gene>
<reference evidence="10 11" key="1">
    <citation type="submission" date="2016-02" db="EMBL/GenBank/DDBJ databases">
        <title>Comparison of Clostridium stercorarium subspecies using comparative genomics and transcriptomics.</title>
        <authorList>
            <person name="Schellenberg J."/>
            <person name="Thallinger G."/>
            <person name="Levin D.B."/>
            <person name="Zhang X."/>
            <person name="Alvare G."/>
            <person name="Fristensky B."/>
            <person name="Sparling R."/>
        </authorList>
    </citation>
    <scope>NUCLEOTIDE SEQUENCE [LARGE SCALE GENOMIC DNA]</scope>
    <source>
        <strain evidence="10 11">DSM 2910</strain>
    </source>
</reference>
<evidence type="ECO:0000256" key="2">
    <source>
        <dbReference type="ARBA" id="ARBA00022679"/>
    </source>
</evidence>
<dbReference type="AlphaFoldDB" id="A0A1B1YCT4"/>
<comment type="pathway">
    <text evidence="7">Carbohydrate metabolism; D-tagatose 6-phosphate degradation; D-glyceraldehyde 3-phosphate and glycerone phosphate from D-tagatose 6-phosphate: step 1/2.</text>
</comment>
<dbReference type="FunFam" id="3.40.1190.20:FF:000001">
    <property type="entry name" value="Phosphofructokinase"/>
    <property type="match status" value="1"/>
</dbReference>
<feature type="domain" description="Carbohydrate kinase PfkB" evidence="9">
    <location>
        <begin position="11"/>
        <end position="290"/>
    </location>
</feature>
<dbReference type="InterPro" id="IPR017583">
    <property type="entry name" value="Tagatose/fructose_Pkinase"/>
</dbReference>
<dbReference type="InterPro" id="IPR022463">
    <property type="entry name" value="1-PFruKinase"/>
</dbReference>
<comment type="similarity">
    <text evidence="7">Belongs to the carbohydrate kinase PfkB family. LacC subfamily.</text>
</comment>
<evidence type="ECO:0000313" key="11">
    <source>
        <dbReference type="Proteomes" id="UP000092971"/>
    </source>
</evidence>
<dbReference type="GO" id="GO:0008662">
    <property type="term" value="F:1-phosphofructokinase activity"/>
    <property type="evidence" value="ECO:0007669"/>
    <property type="project" value="UniProtKB-UniRule"/>
</dbReference>
<comment type="catalytic activity">
    <reaction evidence="6 8">
        <text>beta-D-fructose 1-phosphate + ATP = beta-D-fructose 1,6-bisphosphate + ADP + H(+)</text>
        <dbReference type="Rhea" id="RHEA:14213"/>
        <dbReference type="ChEBI" id="CHEBI:15378"/>
        <dbReference type="ChEBI" id="CHEBI:30616"/>
        <dbReference type="ChEBI" id="CHEBI:32966"/>
        <dbReference type="ChEBI" id="CHEBI:138881"/>
        <dbReference type="ChEBI" id="CHEBI:456216"/>
        <dbReference type="EC" id="2.7.1.56"/>
    </reaction>
</comment>
<dbReference type="GO" id="GO:0005988">
    <property type="term" value="P:lactose metabolic process"/>
    <property type="evidence" value="ECO:0007669"/>
    <property type="project" value="UniProtKB-KW"/>
</dbReference>
<dbReference type="PANTHER" id="PTHR46566">
    <property type="entry name" value="1-PHOSPHOFRUCTOKINASE-RELATED"/>
    <property type="match status" value="1"/>
</dbReference>
<evidence type="ECO:0000256" key="6">
    <source>
        <dbReference type="ARBA" id="ARBA00047745"/>
    </source>
</evidence>
<dbReference type="Gene3D" id="3.40.1190.20">
    <property type="match status" value="1"/>
</dbReference>
<evidence type="ECO:0000256" key="3">
    <source>
        <dbReference type="ARBA" id="ARBA00022741"/>
    </source>
</evidence>
<dbReference type="EMBL" id="CP014672">
    <property type="protein sequence ID" value="ANW98571.1"/>
    <property type="molecule type" value="Genomic_DNA"/>
</dbReference>
<evidence type="ECO:0000256" key="4">
    <source>
        <dbReference type="ARBA" id="ARBA00022777"/>
    </source>
</evidence>
<comment type="similarity">
    <text evidence="1">Belongs to the carbohydrate kinase pfkB family.</text>
</comment>
<comment type="function">
    <text evidence="8">Catalyzes the ATP-dependent phosphorylation of fructose-l-phosphate to fructose-l,6-bisphosphate.</text>
</comment>
<dbReference type="OrthoDB" id="9801219at2"/>
<evidence type="ECO:0000256" key="5">
    <source>
        <dbReference type="ARBA" id="ARBA00022840"/>
    </source>
</evidence>
<keyword evidence="4 8" id="KW-0418">Kinase</keyword>
<dbReference type="UniPathway" id="UPA00704">
    <property type="reaction ID" value="UER00715"/>
</dbReference>
<dbReference type="EC" id="2.7.1.144" evidence="7"/>
<name>A0A1B1YCT4_THEST</name>
<dbReference type="InterPro" id="IPR011611">
    <property type="entry name" value="PfkB_dom"/>
</dbReference>
<dbReference type="Pfam" id="PF00294">
    <property type="entry name" value="PfkB"/>
    <property type="match status" value="1"/>
</dbReference>
<dbReference type="CDD" id="cd01164">
    <property type="entry name" value="FruK_PfkB_like"/>
    <property type="match status" value="1"/>
</dbReference>
<dbReference type="NCBIfam" id="TIGR03828">
    <property type="entry name" value="pfkB"/>
    <property type="match status" value="1"/>
</dbReference>
<protein>
    <recommendedName>
        <fullName evidence="7">Tagatose-6-phosphate kinase</fullName>
        <ecNumber evidence="7">2.7.1.144</ecNumber>
    </recommendedName>
</protein>
<dbReference type="NCBIfam" id="TIGR03168">
    <property type="entry name" value="1-PFK"/>
    <property type="match status" value="1"/>
</dbReference>
<organism evidence="10 11">
    <name type="scientific">Thermoclostridium stercorarium subsp. thermolacticum DSM 2910</name>
    <dbReference type="NCBI Taxonomy" id="1121336"/>
    <lineage>
        <taxon>Bacteria</taxon>
        <taxon>Bacillati</taxon>
        <taxon>Bacillota</taxon>
        <taxon>Clostridia</taxon>
        <taxon>Eubacteriales</taxon>
        <taxon>Oscillospiraceae</taxon>
        <taxon>Thermoclostridium</taxon>
    </lineage>
</organism>
<dbReference type="PIRSF" id="PIRSF000535">
    <property type="entry name" value="1PFK/6PFK/LacC"/>
    <property type="match status" value="1"/>
</dbReference>
<dbReference type="PROSITE" id="PS00583">
    <property type="entry name" value="PFKB_KINASES_1"/>
    <property type="match status" value="1"/>
</dbReference>
<evidence type="ECO:0000256" key="1">
    <source>
        <dbReference type="ARBA" id="ARBA00005380"/>
    </source>
</evidence>
<dbReference type="InterPro" id="IPR029056">
    <property type="entry name" value="Ribokinase-like"/>
</dbReference>